<evidence type="ECO:0000313" key="6">
    <source>
        <dbReference type="Proteomes" id="UP001152888"/>
    </source>
</evidence>
<dbReference type="OrthoDB" id="4865510at2759"/>
<gene>
    <name evidence="5" type="ORF">ACAOBT_LOCUS26057</name>
</gene>
<evidence type="ECO:0000256" key="3">
    <source>
        <dbReference type="ARBA" id="ARBA00023157"/>
    </source>
</evidence>
<keyword evidence="4" id="KW-1133">Transmembrane helix</keyword>
<keyword evidence="4" id="KW-0472">Membrane</keyword>
<sequence length="86" mass="9517">MRAREARGEENAKKEKSAVFTTDVRGEIHNMKLFYFLFVVIMAVLGFQTAEACIPNGGKCQANGSAGNCCSGFCYQQPNWKDGDCR</sequence>
<proteinExistence type="predicted"/>
<evidence type="ECO:0000256" key="2">
    <source>
        <dbReference type="ARBA" id="ARBA00022854"/>
    </source>
</evidence>
<dbReference type="InterPro" id="IPR009101">
    <property type="entry name" value="Gurmarin/antifun_pep"/>
</dbReference>
<comment type="caution">
    <text evidence="5">The sequence shown here is derived from an EMBL/GenBank/DDBJ whole genome shotgun (WGS) entry which is preliminary data.</text>
</comment>
<dbReference type="AlphaFoldDB" id="A0A9P0PW60"/>
<keyword evidence="6" id="KW-1185">Reference proteome</keyword>
<keyword evidence="3" id="KW-1015">Disulfide bond</keyword>
<dbReference type="Proteomes" id="UP001152888">
    <property type="component" value="Unassembled WGS sequence"/>
</dbReference>
<reference evidence="5" key="1">
    <citation type="submission" date="2022-03" db="EMBL/GenBank/DDBJ databases">
        <authorList>
            <person name="Sayadi A."/>
        </authorList>
    </citation>
    <scope>NUCLEOTIDE SEQUENCE</scope>
</reference>
<organism evidence="5 6">
    <name type="scientific">Acanthoscelides obtectus</name>
    <name type="common">Bean weevil</name>
    <name type="synonym">Bruchus obtectus</name>
    <dbReference type="NCBI Taxonomy" id="200917"/>
    <lineage>
        <taxon>Eukaryota</taxon>
        <taxon>Metazoa</taxon>
        <taxon>Ecdysozoa</taxon>
        <taxon>Arthropoda</taxon>
        <taxon>Hexapoda</taxon>
        <taxon>Insecta</taxon>
        <taxon>Pterygota</taxon>
        <taxon>Neoptera</taxon>
        <taxon>Endopterygota</taxon>
        <taxon>Coleoptera</taxon>
        <taxon>Polyphaga</taxon>
        <taxon>Cucujiformia</taxon>
        <taxon>Chrysomeloidea</taxon>
        <taxon>Chrysomelidae</taxon>
        <taxon>Bruchinae</taxon>
        <taxon>Bruchini</taxon>
        <taxon>Acanthoscelides</taxon>
    </lineage>
</organism>
<dbReference type="Pfam" id="PF11410">
    <property type="entry name" value="Antifungal_pept"/>
    <property type="match status" value="1"/>
</dbReference>
<name>A0A9P0PW60_ACAOB</name>
<keyword evidence="2" id="KW-0960">Knottin</keyword>
<dbReference type="InterPro" id="IPR024206">
    <property type="entry name" value="Gurmarin/antimicrobial_peptd"/>
</dbReference>
<evidence type="ECO:0000313" key="5">
    <source>
        <dbReference type="EMBL" id="CAH2001226.1"/>
    </source>
</evidence>
<evidence type="ECO:0000256" key="4">
    <source>
        <dbReference type="SAM" id="Phobius"/>
    </source>
</evidence>
<dbReference type="EMBL" id="CAKOFQ010007440">
    <property type="protein sequence ID" value="CAH2001226.1"/>
    <property type="molecule type" value="Genomic_DNA"/>
</dbReference>
<evidence type="ECO:0000256" key="1">
    <source>
        <dbReference type="ARBA" id="ARBA00022529"/>
    </source>
</evidence>
<feature type="transmembrane region" description="Helical" evidence="4">
    <location>
        <begin position="33"/>
        <end position="50"/>
    </location>
</feature>
<keyword evidence="1" id="KW-0929">Antimicrobial</keyword>
<protein>
    <submittedName>
        <fullName evidence="5">Uncharacterized protein</fullName>
    </submittedName>
</protein>
<keyword evidence="4" id="KW-0812">Transmembrane</keyword>
<accession>A0A9P0PW60</accession>
<dbReference type="SUPFAM" id="SSF57048">
    <property type="entry name" value="Gurmarin-like"/>
    <property type="match status" value="1"/>
</dbReference>